<keyword evidence="1" id="KW-0812">Transmembrane</keyword>
<proteinExistence type="predicted"/>
<keyword evidence="1" id="KW-0472">Membrane</keyword>
<keyword evidence="1" id="KW-1133">Transmembrane helix</keyword>
<evidence type="ECO:0000313" key="4">
    <source>
        <dbReference type="Proteomes" id="UP000297540"/>
    </source>
</evidence>
<comment type="caution">
    <text evidence="3">The sequence shown here is derived from an EMBL/GenBank/DDBJ whole genome shotgun (WGS) entry which is preliminary data.</text>
</comment>
<evidence type="ECO:0000256" key="1">
    <source>
        <dbReference type="SAM" id="Phobius"/>
    </source>
</evidence>
<dbReference type="PANTHER" id="PTHR40980">
    <property type="entry name" value="PLUG DOMAIN-CONTAINING PROTEIN"/>
    <property type="match status" value="1"/>
</dbReference>
<gene>
    <name evidence="3" type="ORF">E2R66_02225</name>
</gene>
<dbReference type="AlphaFoldDB" id="A0A4Y8SN46"/>
<dbReference type="Proteomes" id="UP000297540">
    <property type="component" value="Unassembled WGS sequence"/>
</dbReference>
<keyword evidence="3" id="KW-0675">Receptor</keyword>
<dbReference type="InterPro" id="IPR041700">
    <property type="entry name" value="OMP_b-brl_3"/>
</dbReference>
<evidence type="ECO:0000259" key="2">
    <source>
        <dbReference type="Pfam" id="PF14905"/>
    </source>
</evidence>
<keyword evidence="4" id="KW-1185">Reference proteome</keyword>
<dbReference type="SUPFAM" id="SSF56935">
    <property type="entry name" value="Porins"/>
    <property type="match status" value="1"/>
</dbReference>
<dbReference type="InterPro" id="IPR037066">
    <property type="entry name" value="Plug_dom_sf"/>
</dbReference>
<dbReference type="Pfam" id="PF13620">
    <property type="entry name" value="CarboxypepD_reg"/>
    <property type="match status" value="1"/>
</dbReference>
<evidence type="ECO:0000313" key="3">
    <source>
        <dbReference type="EMBL" id="TFF40091.1"/>
    </source>
</evidence>
<protein>
    <submittedName>
        <fullName evidence="3">TonB-dependent receptor</fullName>
    </submittedName>
</protein>
<name>A0A4Y8SN46_9SPHI</name>
<dbReference type="Gene3D" id="2.170.130.10">
    <property type="entry name" value="TonB-dependent receptor, plug domain"/>
    <property type="match status" value="1"/>
</dbReference>
<dbReference type="SUPFAM" id="SSF49478">
    <property type="entry name" value="Cna protein B-type domain"/>
    <property type="match status" value="1"/>
</dbReference>
<dbReference type="EMBL" id="SOZE01000002">
    <property type="protein sequence ID" value="TFF40091.1"/>
    <property type="molecule type" value="Genomic_DNA"/>
</dbReference>
<sequence length="855" mass="93537">MHAAMDKQQVRHYSLTKPVLWAYKRWWSIGCSCSSTRFFWGGRKNFFCSMKTLIALLIVMSFGTAAYSQVVGKLVSADGTAVDFATVSVLRSPDSAAVRSALSDGNGAFSFTGISNGSYILKVTSLVHITWSSKPFVITPAQPGYDVGTVVLAAASKQLGEVIIRSNKPLVQQQPGGLVVNVQNSLMAKGSTVLQVLQRSPGVVLDPQHSGISLNGKSGVMVMLDGKLLRLTTEQVTALLNGMTADDLDKIELLSTPPARYDADGNAGLINIVTKKNKKQGTSGSVTASAGYGKGEKGSAGLNLNHNSGKLSLRGSYDYAHDRSYSLLLAEGSEVVGILGGQSAFQYNGESKPFTTYNGMGAGLDYRVSPTLTVGGALNYAISTNDNNNHNFGSYLLPDTTLAFDSQLVGNSRTHYLHPSLYLEQTIGKDQKLNIDLDYFGHYNRGLTQVQSDFSNSVFGQRQRNFANADINVGVAKIDYTNPFSKVLRLESGLKSTYTRSQSTAGIEKLVDGNWVNIGAGTSNDLATKEFIGGAYAILNWQADSLTNISAGARYEYSRNSTNHSLDAAYLIDRKLGKLFPSIFLTRKLNATDELQLSYTERVTRPTFADLASYVSYNDPVSVFTGNPALKPTITHNLKLAYNRQDYLFSVLYSRDINPIQGVQIMTGPTPGLVYLMPENGDWQNNFLFQATIPIKPAAWWEMSYGFVGGLHQYKVSYFPQPLQKTYFSYNINFSESFKLPLQYAIELSGYYNSSAYDSNSGSSPNAAINLGFKKELPNQKGSFQLSVSDLFSSVIYRAKIGQLTTDAFNTDVRVSYQPESRFFPIIKLSYSRALGTNSKASRKNKGTDDEQKRL</sequence>
<dbReference type="Pfam" id="PF14905">
    <property type="entry name" value="OMP_b-brl_3"/>
    <property type="match status" value="1"/>
</dbReference>
<accession>A0A4Y8SN46</accession>
<dbReference type="PANTHER" id="PTHR40980:SF4">
    <property type="entry name" value="TONB-DEPENDENT RECEPTOR-LIKE BETA-BARREL DOMAIN-CONTAINING PROTEIN"/>
    <property type="match status" value="1"/>
</dbReference>
<reference evidence="3 4" key="1">
    <citation type="journal article" date="2017" name="Int. J. Syst. Evol. Microbiol.">
        <title>Mucilaginibacterpsychrotolerans sp. nov., isolated from peatlands.</title>
        <authorList>
            <person name="Deng Y."/>
            <person name="Shen L."/>
            <person name="Xu B."/>
            <person name="Liu Y."/>
            <person name="Gu Z."/>
            <person name="Liu H."/>
            <person name="Zhou Y."/>
        </authorList>
    </citation>
    <scope>NUCLEOTIDE SEQUENCE [LARGE SCALE GENOMIC DNA]</scope>
    <source>
        <strain evidence="3 4">NH7-4</strain>
    </source>
</reference>
<feature type="transmembrane region" description="Helical" evidence="1">
    <location>
        <begin position="46"/>
        <end position="67"/>
    </location>
</feature>
<feature type="domain" description="Outer membrane protein beta-barrel" evidence="2">
    <location>
        <begin position="429"/>
        <end position="805"/>
    </location>
</feature>
<organism evidence="3 4">
    <name type="scientific">Mucilaginibacter psychrotolerans</name>
    <dbReference type="NCBI Taxonomy" id="1524096"/>
    <lineage>
        <taxon>Bacteria</taxon>
        <taxon>Pseudomonadati</taxon>
        <taxon>Bacteroidota</taxon>
        <taxon>Sphingobacteriia</taxon>
        <taxon>Sphingobacteriales</taxon>
        <taxon>Sphingobacteriaceae</taxon>
        <taxon>Mucilaginibacter</taxon>
    </lineage>
</organism>